<dbReference type="AlphaFoldDB" id="A0A2U2BF71"/>
<dbReference type="Proteomes" id="UP000245216">
    <property type="component" value="Unassembled WGS sequence"/>
</dbReference>
<dbReference type="RefSeq" id="WP_109089821.1">
    <property type="nucleotide sequence ID" value="NZ_QEXO01000005.1"/>
</dbReference>
<dbReference type="GO" id="GO:0046872">
    <property type="term" value="F:metal ion binding"/>
    <property type="evidence" value="ECO:0007669"/>
    <property type="project" value="UniProtKB-KW"/>
</dbReference>
<dbReference type="CDD" id="cd03894">
    <property type="entry name" value="M20_ArgE"/>
    <property type="match status" value="1"/>
</dbReference>
<dbReference type="InterPro" id="IPR010169">
    <property type="entry name" value="AcOrn-deacetyl"/>
</dbReference>
<gene>
    <name evidence="5" type="primary">argE</name>
    <name evidence="5" type="ORF">DF183_18040</name>
</gene>
<reference evidence="5 6" key="1">
    <citation type="submission" date="2018-05" db="EMBL/GenBank/DDBJ databases">
        <title>Genome Sequence of an Efficient Indole-Degrading Bacterium, Alcaligenes sp.YBY.</title>
        <authorList>
            <person name="Yang B."/>
        </authorList>
    </citation>
    <scope>NUCLEOTIDE SEQUENCE [LARGE SCALE GENOMIC DNA]</scope>
    <source>
        <strain evidence="5 6">YBY</strain>
    </source>
</reference>
<evidence type="ECO:0000313" key="6">
    <source>
        <dbReference type="Proteomes" id="UP000245216"/>
    </source>
</evidence>
<evidence type="ECO:0000313" key="5">
    <source>
        <dbReference type="EMBL" id="PWE12670.1"/>
    </source>
</evidence>
<organism evidence="5 6">
    <name type="scientific">Alcaligenes faecalis</name>
    <dbReference type="NCBI Taxonomy" id="511"/>
    <lineage>
        <taxon>Bacteria</taxon>
        <taxon>Pseudomonadati</taxon>
        <taxon>Pseudomonadota</taxon>
        <taxon>Betaproteobacteria</taxon>
        <taxon>Burkholderiales</taxon>
        <taxon>Alcaligenaceae</taxon>
        <taxon>Alcaligenes</taxon>
    </lineage>
</organism>
<feature type="domain" description="Peptidase M20 dimerisation" evidence="4">
    <location>
        <begin position="177"/>
        <end position="282"/>
    </location>
</feature>
<keyword evidence="2" id="KW-0378">Hydrolase</keyword>
<dbReference type="InterPro" id="IPR011650">
    <property type="entry name" value="Peptidase_M20_dimer"/>
</dbReference>
<dbReference type="InterPro" id="IPR050072">
    <property type="entry name" value="Peptidase_M20A"/>
</dbReference>
<proteinExistence type="predicted"/>
<dbReference type="Pfam" id="PF01546">
    <property type="entry name" value="Peptidase_M20"/>
    <property type="match status" value="1"/>
</dbReference>
<dbReference type="EMBL" id="QEXO01000005">
    <property type="protein sequence ID" value="PWE12670.1"/>
    <property type="molecule type" value="Genomic_DNA"/>
</dbReference>
<dbReference type="GO" id="GO:0006526">
    <property type="term" value="P:L-arginine biosynthetic process"/>
    <property type="evidence" value="ECO:0007669"/>
    <property type="project" value="InterPro"/>
</dbReference>
<accession>A0A2U2BF71</accession>
<dbReference type="Pfam" id="PF07687">
    <property type="entry name" value="M20_dimer"/>
    <property type="match status" value="1"/>
</dbReference>
<name>A0A2U2BF71_ALCFA</name>
<dbReference type="Gene3D" id="3.40.630.10">
    <property type="entry name" value="Zn peptidases"/>
    <property type="match status" value="1"/>
</dbReference>
<dbReference type="SUPFAM" id="SSF53187">
    <property type="entry name" value="Zn-dependent exopeptidases"/>
    <property type="match status" value="1"/>
</dbReference>
<dbReference type="InterPro" id="IPR036264">
    <property type="entry name" value="Bact_exopeptidase_dim_dom"/>
</dbReference>
<dbReference type="GO" id="GO:0008777">
    <property type="term" value="F:acetylornithine deacetylase activity"/>
    <property type="evidence" value="ECO:0007669"/>
    <property type="project" value="TreeGrafter"/>
</dbReference>
<keyword evidence="1" id="KW-0479">Metal-binding</keyword>
<dbReference type="PANTHER" id="PTHR43808:SF31">
    <property type="entry name" value="N-ACETYL-L-CITRULLINE DEACETYLASE"/>
    <property type="match status" value="1"/>
</dbReference>
<dbReference type="NCBIfam" id="TIGR01892">
    <property type="entry name" value="AcOrn-deacetyl"/>
    <property type="match status" value="1"/>
</dbReference>
<evidence type="ECO:0000256" key="1">
    <source>
        <dbReference type="ARBA" id="ARBA00022723"/>
    </source>
</evidence>
<protein>
    <submittedName>
        <fullName evidence="5">Acetylornithine deacetylase</fullName>
    </submittedName>
</protein>
<dbReference type="Gene3D" id="3.30.70.360">
    <property type="match status" value="1"/>
</dbReference>
<reference evidence="5 6" key="2">
    <citation type="submission" date="2018-05" db="EMBL/GenBank/DDBJ databases">
        <authorList>
            <person name="Lanie J.A."/>
            <person name="Ng W.-L."/>
            <person name="Kazmierczak K.M."/>
            <person name="Andrzejewski T.M."/>
            <person name="Davidsen T.M."/>
            <person name="Wayne K.J."/>
            <person name="Tettelin H."/>
            <person name="Glass J.I."/>
            <person name="Rusch D."/>
            <person name="Podicherti R."/>
            <person name="Tsui H.-C.T."/>
            <person name="Winkler M.E."/>
        </authorList>
    </citation>
    <scope>NUCLEOTIDE SEQUENCE [LARGE SCALE GENOMIC DNA]</scope>
    <source>
        <strain evidence="5 6">YBY</strain>
    </source>
</reference>
<dbReference type="InterPro" id="IPR002933">
    <property type="entry name" value="Peptidase_M20"/>
</dbReference>
<evidence type="ECO:0000256" key="2">
    <source>
        <dbReference type="ARBA" id="ARBA00022801"/>
    </source>
</evidence>
<evidence type="ECO:0000259" key="4">
    <source>
        <dbReference type="Pfam" id="PF07687"/>
    </source>
</evidence>
<comment type="caution">
    <text evidence="5">The sequence shown here is derived from an EMBL/GenBank/DDBJ whole genome shotgun (WGS) entry which is preliminary data.</text>
</comment>
<dbReference type="PANTHER" id="PTHR43808">
    <property type="entry name" value="ACETYLORNITHINE DEACETYLASE"/>
    <property type="match status" value="1"/>
</dbReference>
<keyword evidence="3" id="KW-0170">Cobalt</keyword>
<evidence type="ECO:0000256" key="3">
    <source>
        <dbReference type="ARBA" id="ARBA00023285"/>
    </source>
</evidence>
<sequence length="389" mass="41600">MSRQEAPSAQVIEHASSLIGFDTVSRNSNLALIEWAANRLESAGAQVRFDYNESRSKANLLATFGQGPGGVVLSGHTDVVPVDGQAWSSDPFQAQIRDGRLFGRGACDMKGFIGVAMAQAQRLGSMTLREPVHLALSYDEEVGCLGIPGLIEEMRKAGIQPSGCIVGEPTSMRVVAAHKGGRIYRCRVKGCAAHSSLTPHGLNAIEYAANLVSHIQHLADEEAQVGKRIEGFDVPFSTISTNTISGGNGMNIIPAHCEFSFEYRYLPGVDPDGFIGNLRRFAYEQVLPRMQARHGDAAIEFECLGSIPALDDEDSQELKKMALALLGESAAQRVAYGTEASFFQEAGVPSIVCGPGSITVAHKADEYVSLEQLAACESFLGKVIQSLAA</sequence>
<dbReference type="NCBIfam" id="NF005710">
    <property type="entry name" value="PRK07522.1"/>
    <property type="match status" value="1"/>
</dbReference>
<dbReference type="SUPFAM" id="SSF55031">
    <property type="entry name" value="Bacterial exopeptidase dimerisation domain"/>
    <property type="match status" value="1"/>
</dbReference>